<dbReference type="EMBL" id="JASJQH010005754">
    <property type="protein sequence ID" value="KAK9743493.1"/>
    <property type="molecule type" value="Genomic_DNA"/>
</dbReference>
<feature type="region of interest" description="Disordered" evidence="1">
    <location>
        <begin position="43"/>
        <end position="71"/>
    </location>
</feature>
<comment type="caution">
    <text evidence="2">The sequence shown here is derived from an EMBL/GenBank/DDBJ whole genome shotgun (WGS) entry which is preliminary data.</text>
</comment>
<evidence type="ECO:0000313" key="3">
    <source>
        <dbReference type="Proteomes" id="UP001479436"/>
    </source>
</evidence>
<proteinExistence type="predicted"/>
<feature type="non-terminal residue" evidence="2">
    <location>
        <position position="1"/>
    </location>
</feature>
<accession>A0ABR2WCB0</accession>
<gene>
    <name evidence="2" type="ORF">K7432_018347</name>
</gene>
<name>A0ABR2WCB0_9FUNG</name>
<keyword evidence="3" id="KW-1185">Reference proteome</keyword>
<protein>
    <submittedName>
        <fullName evidence="2">Uncharacterized protein</fullName>
    </submittedName>
</protein>
<evidence type="ECO:0000313" key="2">
    <source>
        <dbReference type="EMBL" id="KAK9743493.1"/>
    </source>
</evidence>
<organism evidence="2 3">
    <name type="scientific">Basidiobolus ranarum</name>
    <dbReference type="NCBI Taxonomy" id="34480"/>
    <lineage>
        <taxon>Eukaryota</taxon>
        <taxon>Fungi</taxon>
        <taxon>Fungi incertae sedis</taxon>
        <taxon>Zoopagomycota</taxon>
        <taxon>Entomophthoromycotina</taxon>
        <taxon>Basidiobolomycetes</taxon>
        <taxon>Basidiobolales</taxon>
        <taxon>Basidiobolaceae</taxon>
        <taxon>Basidiobolus</taxon>
    </lineage>
</organism>
<reference evidence="2 3" key="1">
    <citation type="submission" date="2023-04" db="EMBL/GenBank/DDBJ databases">
        <title>Genome of Basidiobolus ranarum AG-B5.</title>
        <authorList>
            <person name="Stajich J.E."/>
            <person name="Carter-House D."/>
            <person name="Gryganskyi A."/>
        </authorList>
    </citation>
    <scope>NUCLEOTIDE SEQUENCE [LARGE SCALE GENOMIC DNA]</scope>
    <source>
        <strain evidence="2 3">AG-B5</strain>
    </source>
</reference>
<dbReference type="Proteomes" id="UP001479436">
    <property type="component" value="Unassembled WGS sequence"/>
</dbReference>
<evidence type="ECO:0000256" key="1">
    <source>
        <dbReference type="SAM" id="MobiDB-lite"/>
    </source>
</evidence>
<sequence length="71" mass="8642">QWNTKEKTLEMLKEVSRQQPIIRMCQLKSNRSRWIKRRKFMKNALESHSRRPLKKNLKDESKQPVDNFSVS</sequence>